<keyword evidence="1" id="KW-0175">Coiled coil</keyword>
<dbReference type="EMBL" id="JAACJM010000010">
    <property type="protein sequence ID" value="KAF5370647.1"/>
    <property type="molecule type" value="Genomic_DNA"/>
</dbReference>
<proteinExistence type="predicted"/>
<sequence>MVLTLLHKSKGLVKSLFPANHVVPALSQHFWLNLLSESQDDLSKSRPLALSIAPVDKLSPSRDLVTAILDQPFASDPALSNALRTRQNPPTLSISYARSLNSDSGLALPSSFFLQFPYDVHIREYNVWSDFLSDFLRSDIPVVVCNPITTSPSHILDTPLLRDYPNTILVVVASPTDEVANHVKAQYPDVNILLMDPSRAVAGLDSLHTDPSSPAAVQRYQDEFGASRVFDLTAHIKTYLESKTKTKTPLHTSQHLIPTKAALARLSALYSLSRSQLRAADAEVDSIREAVSSLQRTIAEELVKAKKDILGVYEVPTESTVSKALSQARRDVHKSMNSLTWWKALWRIDEISSIVTSMVHNAWCKDLEAQLIFHTGRLSLLERQLTDTSFSILSRHSEHFNSPVLKNALEQVRPSRLYPLSAYSLTAPLHERRSQLNYPTTRLHVAGQQAAVGMGGSIAAGVGLGWAGWLGWLTGAEHTLLQMNASTATATGLFMATLGISWSMWKWERSKKLWWRDWDRVCEGLDRDMTATLTKVVQENVAVVADRTCKGLTELASKRRDEISTIRDELDRLQKDLGSIQQR</sequence>
<dbReference type="AlphaFoldDB" id="A0A8H5GT69"/>
<feature type="coiled-coil region" evidence="1">
    <location>
        <begin position="556"/>
        <end position="583"/>
    </location>
</feature>
<dbReference type="OrthoDB" id="5319015at2759"/>
<evidence type="ECO:0000313" key="2">
    <source>
        <dbReference type="EMBL" id="KAF5370647.1"/>
    </source>
</evidence>
<keyword evidence="3" id="KW-1185">Reference proteome</keyword>
<protein>
    <submittedName>
        <fullName evidence="2">Uncharacterized protein</fullName>
    </submittedName>
</protein>
<gene>
    <name evidence="2" type="ORF">D9758_001821</name>
</gene>
<accession>A0A8H5GT69</accession>
<evidence type="ECO:0000313" key="3">
    <source>
        <dbReference type="Proteomes" id="UP000559256"/>
    </source>
</evidence>
<dbReference type="PANTHER" id="PTHR38644">
    <property type="entry name" value="EXPRESSED PROTEIN"/>
    <property type="match status" value="1"/>
</dbReference>
<evidence type="ECO:0000256" key="1">
    <source>
        <dbReference type="SAM" id="Coils"/>
    </source>
</evidence>
<name>A0A8H5GT69_9AGAR</name>
<dbReference type="Proteomes" id="UP000559256">
    <property type="component" value="Unassembled WGS sequence"/>
</dbReference>
<dbReference type="PANTHER" id="PTHR38644:SF1">
    <property type="entry name" value="EXPRESSED PROTEIN"/>
    <property type="match status" value="1"/>
</dbReference>
<reference evidence="2 3" key="1">
    <citation type="journal article" date="2020" name="ISME J.">
        <title>Uncovering the hidden diversity of litter-decomposition mechanisms in mushroom-forming fungi.</title>
        <authorList>
            <person name="Floudas D."/>
            <person name="Bentzer J."/>
            <person name="Ahren D."/>
            <person name="Johansson T."/>
            <person name="Persson P."/>
            <person name="Tunlid A."/>
        </authorList>
    </citation>
    <scope>NUCLEOTIDE SEQUENCE [LARGE SCALE GENOMIC DNA]</scope>
    <source>
        <strain evidence="2 3">CBS 291.85</strain>
    </source>
</reference>
<organism evidence="2 3">
    <name type="scientific">Tetrapyrgos nigripes</name>
    <dbReference type="NCBI Taxonomy" id="182062"/>
    <lineage>
        <taxon>Eukaryota</taxon>
        <taxon>Fungi</taxon>
        <taxon>Dikarya</taxon>
        <taxon>Basidiomycota</taxon>
        <taxon>Agaricomycotina</taxon>
        <taxon>Agaricomycetes</taxon>
        <taxon>Agaricomycetidae</taxon>
        <taxon>Agaricales</taxon>
        <taxon>Marasmiineae</taxon>
        <taxon>Marasmiaceae</taxon>
        <taxon>Tetrapyrgos</taxon>
    </lineage>
</organism>
<comment type="caution">
    <text evidence="2">The sequence shown here is derived from an EMBL/GenBank/DDBJ whole genome shotgun (WGS) entry which is preliminary data.</text>
</comment>